<feature type="domain" description="DDH" evidence="1">
    <location>
        <begin position="15"/>
        <end position="150"/>
    </location>
</feature>
<dbReference type="RefSeq" id="WP_154461307.1">
    <property type="nucleotide sequence ID" value="NZ_JAQYTQ010000059.1"/>
</dbReference>
<dbReference type="Gene3D" id="3.90.1640.10">
    <property type="entry name" value="inorganic pyrophosphatase (n-terminal core)"/>
    <property type="match status" value="1"/>
</dbReference>
<accession>A0A7X2N4G1</accession>
<dbReference type="PANTHER" id="PTHR47618">
    <property type="entry name" value="BIFUNCTIONAL OLIGORIBONUCLEASE AND PAP PHOSPHATASE NRNA"/>
    <property type="match status" value="1"/>
</dbReference>
<reference evidence="3 4" key="1">
    <citation type="submission" date="2019-08" db="EMBL/GenBank/DDBJ databases">
        <title>In-depth cultivation of the pig gut microbiome towards novel bacterial diversity and tailored functional studies.</title>
        <authorList>
            <person name="Wylensek D."/>
            <person name="Hitch T.C.A."/>
            <person name="Clavel T."/>
        </authorList>
    </citation>
    <scope>NUCLEOTIDE SEQUENCE [LARGE SCALE GENOMIC DNA]</scope>
    <source>
        <strain evidence="3 4">LKV-178-WT-2G</strain>
    </source>
</reference>
<evidence type="ECO:0000259" key="2">
    <source>
        <dbReference type="Pfam" id="PF02272"/>
    </source>
</evidence>
<dbReference type="Proteomes" id="UP000470082">
    <property type="component" value="Unassembled WGS sequence"/>
</dbReference>
<dbReference type="SUPFAM" id="SSF64182">
    <property type="entry name" value="DHH phosphoesterases"/>
    <property type="match status" value="1"/>
</dbReference>
<gene>
    <name evidence="3" type="ORF">FYJ50_09225</name>
</gene>
<dbReference type="InterPro" id="IPR001667">
    <property type="entry name" value="DDH_dom"/>
</dbReference>
<evidence type="ECO:0000313" key="3">
    <source>
        <dbReference type="EMBL" id="MSS02263.1"/>
    </source>
</evidence>
<evidence type="ECO:0000313" key="4">
    <source>
        <dbReference type="Proteomes" id="UP000470082"/>
    </source>
</evidence>
<dbReference type="Pfam" id="PF01368">
    <property type="entry name" value="DHH"/>
    <property type="match status" value="1"/>
</dbReference>
<dbReference type="GO" id="GO:0003676">
    <property type="term" value="F:nucleic acid binding"/>
    <property type="evidence" value="ECO:0007669"/>
    <property type="project" value="InterPro"/>
</dbReference>
<feature type="domain" description="DHHA1" evidence="2">
    <location>
        <begin position="238"/>
        <end position="305"/>
    </location>
</feature>
<protein>
    <submittedName>
        <fullName evidence="3">Bifunctional oligoribonuclease/PAP phosphatase NrnA</fullName>
    </submittedName>
</protein>
<dbReference type="EMBL" id="VUMM01000025">
    <property type="protein sequence ID" value="MSS02263.1"/>
    <property type="molecule type" value="Genomic_DNA"/>
</dbReference>
<dbReference type="Gene3D" id="3.10.310.30">
    <property type="match status" value="1"/>
</dbReference>
<dbReference type="InterPro" id="IPR051319">
    <property type="entry name" value="Oligoribo/pAp-PDE_c-di-AMP_PDE"/>
</dbReference>
<name>A0A7X2N4G1_9FIRM</name>
<keyword evidence="4" id="KW-1185">Reference proteome</keyword>
<organism evidence="3 4">
    <name type="scientific">Floccifex porci</name>
    <dbReference type="NCBI Taxonomy" id="2606629"/>
    <lineage>
        <taxon>Bacteria</taxon>
        <taxon>Bacillati</taxon>
        <taxon>Bacillota</taxon>
        <taxon>Erysipelotrichia</taxon>
        <taxon>Erysipelotrichales</taxon>
        <taxon>Erysipelotrichaceae</taxon>
        <taxon>Floccifex</taxon>
    </lineage>
</organism>
<dbReference type="InterPro" id="IPR038763">
    <property type="entry name" value="DHH_sf"/>
</dbReference>
<sequence>MLKQILEEIKKSNPITIFRHQLADMDAMGSQLGLSTWIKETYPEKEVYNVGFPSPVSEKFEHSIDEVSDEIIASSLAIVLDTSNASRVSDPRFQLAKRKIRIDHHVKIESFCDLEWIDDKASATCEMLPLFFKENQIQISSKAAQYFYCGLIADNIRFSISNVRKETFEAAGYLIECGANVLKANELNFSISMSDYQYENMVRNRSVRKENCLYSIMETEDYIPYQSYENAKDKVYVLSGINEIEIWALFTHMKDSNLYSCSLRSKQKNIRDIASSFNGGGHECACGIKNLTIEQVYEIIEQIAQRSK</sequence>
<dbReference type="AlphaFoldDB" id="A0A7X2N4G1"/>
<proteinExistence type="predicted"/>
<evidence type="ECO:0000259" key="1">
    <source>
        <dbReference type="Pfam" id="PF01368"/>
    </source>
</evidence>
<dbReference type="Pfam" id="PF02272">
    <property type="entry name" value="DHHA1"/>
    <property type="match status" value="1"/>
</dbReference>
<comment type="caution">
    <text evidence="3">The sequence shown here is derived from an EMBL/GenBank/DDBJ whole genome shotgun (WGS) entry which is preliminary data.</text>
</comment>
<dbReference type="InterPro" id="IPR003156">
    <property type="entry name" value="DHHA1_dom"/>
</dbReference>
<dbReference type="PANTHER" id="PTHR47618:SF1">
    <property type="entry name" value="BIFUNCTIONAL OLIGORIBONUCLEASE AND PAP PHOSPHATASE NRNA"/>
    <property type="match status" value="1"/>
</dbReference>